<evidence type="ECO:0000256" key="5">
    <source>
        <dbReference type="ARBA" id="ARBA00015325"/>
    </source>
</evidence>
<dbReference type="InterPro" id="IPR038221">
    <property type="entry name" value="YidC_periplasmic_sf"/>
</dbReference>
<name>A0AAD4MEE0_9BILA</name>
<dbReference type="GO" id="GO:0005886">
    <property type="term" value="C:plasma membrane"/>
    <property type="evidence" value="ECO:0007669"/>
    <property type="project" value="UniProtKB-SubCell"/>
</dbReference>
<dbReference type="Gene3D" id="3.40.50.300">
    <property type="entry name" value="P-loop containing nucleotide triphosphate hydrolases"/>
    <property type="match status" value="1"/>
</dbReference>
<dbReference type="InterPro" id="IPR030393">
    <property type="entry name" value="G_ENGB_dom"/>
</dbReference>
<keyword evidence="14 24" id="KW-1133">Transmembrane helix</keyword>
<dbReference type="CDD" id="cd20070">
    <property type="entry name" value="5TM_YidC_Alb3"/>
    <property type="match status" value="1"/>
</dbReference>
<evidence type="ECO:0000256" key="22">
    <source>
        <dbReference type="RuleBase" id="RU003945"/>
    </source>
</evidence>
<dbReference type="InterPro" id="IPR028053">
    <property type="entry name" value="Membr_insert_YidC_N"/>
</dbReference>
<evidence type="ECO:0000256" key="18">
    <source>
        <dbReference type="ARBA" id="ARBA00023210"/>
    </source>
</evidence>
<keyword evidence="15" id="KW-0342">GTP-binding</keyword>
<keyword evidence="6" id="KW-0813">Transport</keyword>
<feature type="transmembrane region" description="Helical" evidence="24">
    <location>
        <begin position="445"/>
        <end position="468"/>
    </location>
</feature>
<dbReference type="InterPro" id="IPR027417">
    <property type="entry name" value="P-loop_NTPase"/>
</dbReference>
<dbReference type="GO" id="GO:0032977">
    <property type="term" value="F:membrane insertase activity"/>
    <property type="evidence" value="ECO:0007669"/>
    <property type="project" value="InterPro"/>
</dbReference>
<keyword evidence="9 22" id="KW-0812">Transmembrane</keyword>
<dbReference type="InterPro" id="IPR006073">
    <property type="entry name" value="GTP-bd"/>
</dbReference>
<evidence type="ECO:0000256" key="21">
    <source>
        <dbReference type="ARBA" id="ARBA00033342"/>
    </source>
</evidence>
<evidence type="ECO:0000256" key="14">
    <source>
        <dbReference type="ARBA" id="ARBA00022989"/>
    </source>
</evidence>
<evidence type="ECO:0000256" key="3">
    <source>
        <dbReference type="ARBA" id="ARBA00009638"/>
    </source>
</evidence>
<dbReference type="GO" id="GO:0051301">
    <property type="term" value="P:cell division"/>
    <property type="evidence" value="ECO:0007669"/>
    <property type="project" value="UniProtKB-KW"/>
</dbReference>
<dbReference type="SUPFAM" id="SSF52540">
    <property type="entry name" value="P-loop containing nucleoside triphosphate hydrolases"/>
    <property type="match status" value="1"/>
</dbReference>
<evidence type="ECO:0000256" key="13">
    <source>
        <dbReference type="ARBA" id="ARBA00022927"/>
    </source>
</evidence>
<evidence type="ECO:0000256" key="17">
    <source>
        <dbReference type="ARBA" id="ARBA00023186"/>
    </source>
</evidence>
<dbReference type="InterPro" id="IPR019987">
    <property type="entry name" value="GTP-bd_ribosome_bio_YsxC"/>
</dbReference>
<dbReference type="AlphaFoldDB" id="A0AAD4MEE0"/>
<evidence type="ECO:0000256" key="4">
    <source>
        <dbReference type="ARBA" id="ARBA00010527"/>
    </source>
</evidence>
<dbReference type="GO" id="GO:0005525">
    <property type="term" value="F:GTP binding"/>
    <property type="evidence" value="ECO:0007669"/>
    <property type="project" value="UniProtKB-KW"/>
</dbReference>
<comment type="similarity">
    <text evidence="3">Belongs to the TRAFAC class TrmE-Era-EngA-EngB-Septin-like GTPase superfamily. EngB GTPase family.</text>
</comment>
<dbReference type="NCBIfam" id="TIGR03598">
    <property type="entry name" value="GTPase_YsxC"/>
    <property type="match status" value="1"/>
</dbReference>
<reference evidence="26" key="1">
    <citation type="submission" date="2022-01" db="EMBL/GenBank/DDBJ databases">
        <title>Genome Sequence Resource for Two Populations of Ditylenchus destructor, the Migratory Endoparasitic Phytonematode.</title>
        <authorList>
            <person name="Zhang H."/>
            <person name="Lin R."/>
            <person name="Xie B."/>
        </authorList>
    </citation>
    <scope>NUCLEOTIDE SEQUENCE</scope>
    <source>
        <strain evidence="26">BazhouSP</strain>
    </source>
</reference>
<dbReference type="PANTHER" id="PTHR11649:SF13">
    <property type="entry name" value="ENGB-TYPE G DOMAIN-CONTAINING PROTEIN"/>
    <property type="match status" value="1"/>
</dbReference>
<evidence type="ECO:0000256" key="20">
    <source>
        <dbReference type="ARBA" id="ARBA00033245"/>
    </source>
</evidence>
<evidence type="ECO:0000256" key="19">
    <source>
        <dbReference type="ARBA" id="ARBA00023306"/>
    </source>
</evidence>
<gene>
    <name evidence="26" type="ORF">DdX_22426</name>
</gene>
<evidence type="ECO:0000256" key="23">
    <source>
        <dbReference type="SAM" id="MobiDB-lite"/>
    </source>
</evidence>
<keyword evidence="17" id="KW-0143">Chaperone</keyword>
<protein>
    <recommendedName>
        <fullName evidence="5">Membrane protein insertase YidC</fullName>
    </recommendedName>
    <alternativeName>
        <fullName evidence="21">Foldase YidC</fullName>
    </alternativeName>
    <alternativeName>
        <fullName evidence="20">Membrane integrase YidC</fullName>
    </alternativeName>
</protein>
<dbReference type="Pfam" id="PF14849">
    <property type="entry name" value="YidC_periplas"/>
    <property type="match status" value="2"/>
</dbReference>
<feature type="domain" description="EngB-type G" evidence="25">
    <location>
        <begin position="531"/>
        <end position="708"/>
    </location>
</feature>
<evidence type="ECO:0000256" key="10">
    <source>
        <dbReference type="ARBA" id="ARBA00022723"/>
    </source>
</evidence>
<keyword evidence="19" id="KW-0131">Cell cycle</keyword>
<keyword evidence="13" id="KW-0653">Protein transport</keyword>
<dbReference type="PROSITE" id="PS51706">
    <property type="entry name" value="G_ENGB"/>
    <property type="match status" value="1"/>
</dbReference>
<comment type="caution">
    <text evidence="26">The sequence shown here is derived from an EMBL/GenBank/DDBJ whole genome shotgun (WGS) entry which is preliminary data.</text>
</comment>
<dbReference type="Gene3D" id="2.70.98.90">
    <property type="match status" value="1"/>
</dbReference>
<evidence type="ECO:0000313" key="27">
    <source>
        <dbReference type="Proteomes" id="UP001201812"/>
    </source>
</evidence>
<dbReference type="HAMAP" id="MF_00321">
    <property type="entry name" value="GTPase_EngB"/>
    <property type="match status" value="1"/>
</dbReference>
<dbReference type="Pfam" id="PF02096">
    <property type="entry name" value="60KD_IMP"/>
    <property type="match status" value="1"/>
</dbReference>
<keyword evidence="27" id="KW-1185">Reference proteome</keyword>
<evidence type="ECO:0000256" key="2">
    <source>
        <dbReference type="ARBA" id="ARBA00004651"/>
    </source>
</evidence>
<sequence>MATQWLFPTANPPVTEVKGGKTEVVANPRGRSGRGQPGSDPRPQARARRNSARPDRDPHRARVDQPQGRAYRRSGVVKHKETIAKDSDPIRLLSPSGTQDAYFAGFGWSGTGLTAPAADAVWTASGDKLTPTTPVKLTSSNGTQRFIIELSVDEGYMFTVRQRVANLGDKPISVRSPRTTAWSTMGVNYDTVKDEGPKSFDSNGGWVGYTDIYWLTALVPDQGMKTALKFRPAGGTATQAQFEPATARQVGPGQMVTQTSRFFAGAKDINLLDDYEEKGRHPPVRQGDRLGLVRNLREADLPLSQLAVPDGRQFRPGHHPADADRPPAAVPIAQKQFASMAGMRALQPKMKALQERYKDDKQHPDPLCAVQGADALDRDASPALHPVDQGPVGSRSAAHPHLFGLLDFNPPAFLAIGVLPILLGLSMWAQFKLNPAPMDDVQKQVFAIMPWVLMFVMAPFAAGLQLYWITSNLLTIAQQKFLYMRHPGAEGTREEVTEFEPEAIEAARKTFAGPVAFLKSAPALHFLPDPTVPEVAFAGRSNVGKSSLLNALTGRNGLARTSNTPGRTQELNFFDIGDPLKFRLVDMPGYGFAKAPKDIVKKWRFLVNDYLRGRDVLKRVLVLIDSRHGIKEVDRDILDMLDAAAVSYRIVLTKADKIKPAELAEVTERTIAEARKRPAAHPDILSTSSEKADGIAELRPCGAGSGAASDP</sequence>
<dbReference type="CDD" id="cd01876">
    <property type="entry name" value="YihA_EngB"/>
    <property type="match status" value="1"/>
</dbReference>
<evidence type="ECO:0000313" key="26">
    <source>
        <dbReference type="EMBL" id="KAI1690542.1"/>
    </source>
</evidence>
<keyword evidence="10" id="KW-0479">Metal-binding</keyword>
<keyword evidence="8" id="KW-0132">Cell division</keyword>
<evidence type="ECO:0000256" key="1">
    <source>
        <dbReference type="ARBA" id="ARBA00001946"/>
    </source>
</evidence>
<evidence type="ECO:0000256" key="16">
    <source>
        <dbReference type="ARBA" id="ARBA00023136"/>
    </source>
</evidence>
<evidence type="ECO:0000256" key="15">
    <source>
        <dbReference type="ARBA" id="ARBA00023134"/>
    </source>
</evidence>
<keyword evidence="7" id="KW-1003">Cell membrane</keyword>
<accession>A0AAD4MEE0</accession>
<evidence type="ECO:0000256" key="11">
    <source>
        <dbReference type="ARBA" id="ARBA00022741"/>
    </source>
</evidence>
<dbReference type="InterPro" id="IPR028055">
    <property type="entry name" value="YidC/Oxa/ALB_C"/>
</dbReference>
<evidence type="ECO:0000256" key="8">
    <source>
        <dbReference type="ARBA" id="ARBA00022618"/>
    </source>
</evidence>
<evidence type="ECO:0000256" key="24">
    <source>
        <dbReference type="SAM" id="Phobius"/>
    </source>
</evidence>
<evidence type="ECO:0000256" key="7">
    <source>
        <dbReference type="ARBA" id="ARBA00022475"/>
    </source>
</evidence>
<comment type="cofactor">
    <cofactor evidence="1">
        <name>Mg(2+)</name>
        <dbReference type="ChEBI" id="CHEBI:18420"/>
    </cofactor>
</comment>
<feature type="transmembrane region" description="Helical" evidence="24">
    <location>
        <begin position="412"/>
        <end position="433"/>
    </location>
</feature>
<dbReference type="NCBIfam" id="TIGR03593">
    <property type="entry name" value="yidC_nterm"/>
    <property type="match status" value="1"/>
</dbReference>
<proteinExistence type="inferred from homology"/>
<keyword evidence="11" id="KW-0547">Nucleotide-binding</keyword>
<dbReference type="PRINTS" id="PR01900">
    <property type="entry name" value="YIDCPROTEIN"/>
</dbReference>
<evidence type="ECO:0000256" key="9">
    <source>
        <dbReference type="ARBA" id="ARBA00022692"/>
    </source>
</evidence>
<dbReference type="EMBL" id="JAKKPZ010001169">
    <property type="protein sequence ID" value="KAI1690542.1"/>
    <property type="molecule type" value="Genomic_DNA"/>
</dbReference>
<dbReference type="Proteomes" id="UP001201812">
    <property type="component" value="Unassembled WGS sequence"/>
</dbReference>
<keyword evidence="16 24" id="KW-0472">Membrane</keyword>
<dbReference type="PRINTS" id="PR00701">
    <property type="entry name" value="60KDINNERMP"/>
</dbReference>
<dbReference type="InterPro" id="IPR001708">
    <property type="entry name" value="YidC/ALB3/OXA1/COX18"/>
</dbReference>
<comment type="subcellular location">
    <subcellularLocation>
        <location evidence="2">Cell membrane</location>
        <topology evidence="2">Multi-pass membrane protein</topology>
    </subcellularLocation>
    <subcellularLocation>
        <location evidence="22">Membrane</location>
        <topology evidence="22">Multi-pass membrane protein</topology>
    </subcellularLocation>
</comment>
<keyword evidence="18" id="KW-0717">Septation</keyword>
<dbReference type="GO" id="GO:0046872">
    <property type="term" value="F:metal ion binding"/>
    <property type="evidence" value="ECO:0007669"/>
    <property type="project" value="UniProtKB-KW"/>
</dbReference>
<organism evidence="26 27">
    <name type="scientific">Ditylenchus destructor</name>
    <dbReference type="NCBI Taxonomy" id="166010"/>
    <lineage>
        <taxon>Eukaryota</taxon>
        <taxon>Metazoa</taxon>
        <taxon>Ecdysozoa</taxon>
        <taxon>Nematoda</taxon>
        <taxon>Chromadorea</taxon>
        <taxon>Rhabditida</taxon>
        <taxon>Tylenchina</taxon>
        <taxon>Tylenchomorpha</taxon>
        <taxon>Sphaerularioidea</taxon>
        <taxon>Anguinidae</taxon>
        <taxon>Anguininae</taxon>
        <taxon>Ditylenchus</taxon>
    </lineage>
</organism>
<dbReference type="CDD" id="cd19961">
    <property type="entry name" value="EcYidC-like_peri"/>
    <property type="match status" value="1"/>
</dbReference>
<dbReference type="Pfam" id="PF01926">
    <property type="entry name" value="MMR_HSR1"/>
    <property type="match status" value="1"/>
</dbReference>
<dbReference type="InterPro" id="IPR047196">
    <property type="entry name" value="YidC_ALB_C"/>
</dbReference>
<dbReference type="PANTHER" id="PTHR11649">
    <property type="entry name" value="MSS1/TRME-RELATED GTP-BINDING PROTEIN"/>
    <property type="match status" value="1"/>
</dbReference>
<comment type="similarity">
    <text evidence="4">Belongs to the OXA1/ALB3/YidC family. Type 1 subfamily.</text>
</comment>
<feature type="compositionally biased region" description="Basic and acidic residues" evidence="23">
    <location>
        <begin position="52"/>
        <end position="63"/>
    </location>
</feature>
<feature type="region of interest" description="Disordered" evidence="23">
    <location>
        <begin position="1"/>
        <end position="78"/>
    </location>
</feature>
<keyword evidence="12" id="KW-0460">Magnesium</keyword>
<evidence type="ECO:0000256" key="12">
    <source>
        <dbReference type="ARBA" id="ARBA00022842"/>
    </source>
</evidence>
<evidence type="ECO:0000256" key="6">
    <source>
        <dbReference type="ARBA" id="ARBA00022448"/>
    </source>
</evidence>
<dbReference type="GO" id="GO:0015031">
    <property type="term" value="P:protein transport"/>
    <property type="evidence" value="ECO:0007669"/>
    <property type="project" value="UniProtKB-KW"/>
</dbReference>
<dbReference type="GO" id="GO:0005829">
    <property type="term" value="C:cytosol"/>
    <property type="evidence" value="ECO:0007669"/>
    <property type="project" value="TreeGrafter"/>
</dbReference>
<evidence type="ECO:0000259" key="25">
    <source>
        <dbReference type="PROSITE" id="PS51706"/>
    </source>
</evidence>